<organism evidence="1 2">
    <name type="scientific">Romanomermis culicivorax</name>
    <name type="common">Nematode worm</name>
    <dbReference type="NCBI Taxonomy" id="13658"/>
    <lineage>
        <taxon>Eukaryota</taxon>
        <taxon>Metazoa</taxon>
        <taxon>Ecdysozoa</taxon>
        <taxon>Nematoda</taxon>
        <taxon>Enoplea</taxon>
        <taxon>Dorylaimia</taxon>
        <taxon>Mermithida</taxon>
        <taxon>Mermithoidea</taxon>
        <taxon>Mermithidae</taxon>
        <taxon>Romanomermis</taxon>
    </lineage>
</organism>
<dbReference type="WBParaSite" id="nRc.2.0.1.t40815-RA">
    <property type="protein sequence ID" value="nRc.2.0.1.t40815-RA"/>
    <property type="gene ID" value="nRc.2.0.1.g40815"/>
</dbReference>
<sequence length="92" mass="10845">MIDALHAPSQPQTVYTLPLKPFIPQPTRDAFVTEAINKLKKSKLRGHLYLPFPTEWNGMQLRERNEREQKFWFSWTLPSIVFDKIAIVFSDQ</sequence>
<accession>A0A915KRU3</accession>
<proteinExistence type="predicted"/>
<dbReference type="Proteomes" id="UP000887565">
    <property type="component" value="Unplaced"/>
</dbReference>
<reference evidence="2" key="1">
    <citation type="submission" date="2022-11" db="UniProtKB">
        <authorList>
            <consortium name="WormBaseParasite"/>
        </authorList>
    </citation>
    <scope>IDENTIFICATION</scope>
</reference>
<protein>
    <submittedName>
        <fullName evidence="2">Ribulose-bisphosphate carboxylase</fullName>
    </submittedName>
</protein>
<name>A0A915KRU3_ROMCU</name>
<keyword evidence="1" id="KW-1185">Reference proteome</keyword>
<evidence type="ECO:0000313" key="2">
    <source>
        <dbReference type="WBParaSite" id="nRc.2.0.1.t40815-RA"/>
    </source>
</evidence>
<dbReference type="AlphaFoldDB" id="A0A915KRU3"/>
<evidence type="ECO:0000313" key="1">
    <source>
        <dbReference type="Proteomes" id="UP000887565"/>
    </source>
</evidence>